<evidence type="ECO:0000313" key="2">
    <source>
        <dbReference type="Proteomes" id="UP001206206"/>
    </source>
</evidence>
<sequence>MPIEETLASAPLDLTVTDVTTLTWEELAAEMYDGPNYTSPCNLGCGTSNGAICSGCTACISCAAPEQSMPEG</sequence>
<accession>A0ABT1PEN3</accession>
<dbReference type="RefSeq" id="WP_255927279.1">
    <property type="nucleotide sequence ID" value="NZ_JANFNH010000009.1"/>
</dbReference>
<keyword evidence="2" id="KW-1185">Reference proteome</keyword>
<protein>
    <recommendedName>
        <fullName evidence="3">Thiocillin family RiPP</fullName>
    </recommendedName>
</protein>
<dbReference type="EMBL" id="JANFNH010000009">
    <property type="protein sequence ID" value="MCQ4042780.1"/>
    <property type="molecule type" value="Genomic_DNA"/>
</dbReference>
<proteinExistence type="predicted"/>
<gene>
    <name evidence="1" type="ORF">NON19_12265</name>
</gene>
<organism evidence="1 2">
    <name type="scientific">Streptantibioticus rubrisoli</name>
    <dbReference type="NCBI Taxonomy" id="1387313"/>
    <lineage>
        <taxon>Bacteria</taxon>
        <taxon>Bacillati</taxon>
        <taxon>Actinomycetota</taxon>
        <taxon>Actinomycetes</taxon>
        <taxon>Kitasatosporales</taxon>
        <taxon>Streptomycetaceae</taxon>
        <taxon>Streptantibioticus</taxon>
    </lineage>
</organism>
<dbReference type="Proteomes" id="UP001206206">
    <property type="component" value="Unassembled WGS sequence"/>
</dbReference>
<name>A0ABT1PEN3_9ACTN</name>
<evidence type="ECO:0008006" key="3">
    <source>
        <dbReference type="Google" id="ProtNLM"/>
    </source>
</evidence>
<reference evidence="1 2" key="1">
    <citation type="submission" date="2022-06" db="EMBL/GenBank/DDBJ databases">
        <title>Draft genome sequence of type strain Streptomyces rubrisoli DSM 42083.</title>
        <authorList>
            <person name="Duangmal K."/>
            <person name="Klaysubun C."/>
        </authorList>
    </citation>
    <scope>NUCLEOTIDE SEQUENCE [LARGE SCALE GENOMIC DNA]</scope>
    <source>
        <strain evidence="1 2">DSM 42083</strain>
    </source>
</reference>
<comment type="caution">
    <text evidence="1">The sequence shown here is derived from an EMBL/GenBank/DDBJ whole genome shotgun (WGS) entry which is preliminary data.</text>
</comment>
<evidence type="ECO:0000313" key="1">
    <source>
        <dbReference type="EMBL" id="MCQ4042780.1"/>
    </source>
</evidence>